<sequence>MTVPDGQNGTSPRPVIVFVLGVARSGTSALTRVLSLSGAALPDGMLGAGKHNRRGYWEPRASIILNSAFLARQGSSWWDPSLRLLEEGEIEPRDKSAYIAEIVAYLQRLPVAPHTVIKELRITALSEMWFEATRLAGYEPAAVISVRHPQEVIASLGAAGRASPELASALWVKYNLLAERQSRGMPRVFVEYEKLLDDWRREVKRISTTLAMDLDSPDERAIEEFLTPDLRHERHHGAVTDPFGSDWISEIYEVTRAAAGDQLPDTSALDRVYGAYQANEHAFRNAFEGSRRYTDSLLNKISRPSIMKPVFEIQAMARRRKGTWA</sequence>
<dbReference type="SUPFAM" id="SSF52540">
    <property type="entry name" value="P-loop containing nucleoside triphosphate hydrolases"/>
    <property type="match status" value="1"/>
</dbReference>
<proteinExistence type="predicted"/>
<organism evidence="1 2">
    <name type="scientific">Mycolicibacterium chitae</name>
    <name type="common">Mycobacterium chitae</name>
    <dbReference type="NCBI Taxonomy" id="1792"/>
    <lineage>
        <taxon>Bacteria</taxon>
        <taxon>Bacillati</taxon>
        <taxon>Actinomycetota</taxon>
        <taxon>Actinomycetes</taxon>
        <taxon>Mycobacteriales</taxon>
        <taxon>Mycobacteriaceae</taxon>
        <taxon>Mycolicibacterium</taxon>
    </lineage>
</organism>
<reference evidence="1 2" key="1">
    <citation type="submission" date="2018-12" db="EMBL/GenBank/DDBJ databases">
        <authorList>
            <consortium name="Pathogen Informatics"/>
        </authorList>
    </citation>
    <scope>NUCLEOTIDE SEQUENCE [LARGE SCALE GENOMIC DNA]</scope>
    <source>
        <strain evidence="1 2">NCTC10485</strain>
    </source>
</reference>
<dbReference type="OrthoDB" id="5138950at2"/>
<dbReference type="PIRSF" id="PIRSF029407">
    <property type="entry name" value="UCP029407"/>
    <property type="match status" value="1"/>
</dbReference>
<dbReference type="Proteomes" id="UP000282551">
    <property type="component" value="Chromosome"/>
</dbReference>
<dbReference type="RefSeq" id="WP_126336126.1">
    <property type="nucleotide sequence ID" value="NZ_AP022604.1"/>
</dbReference>
<dbReference type="InterPro" id="IPR027417">
    <property type="entry name" value="P-loop_NTPase"/>
</dbReference>
<accession>A0A448IDY1</accession>
<evidence type="ECO:0000313" key="1">
    <source>
        <dbReference type="EMBL" id="VEG50610.1"/>
    </source>
</evidence>
<dbReference type="Gene3D" id="3.40.50.300">
    <property type="entry name" value="P-loop containing nucleotide triphosphate hydrolases"/>
    <property type="match status" value="1"/>
</dbReference>
<dbReference type="InterPro" id="IPR014556">
    <property type="entry name" value="UCP029407"/>
</dbReference>
<evidence type="ECO:0000313" key="2">
    <source>
        <dbReference type="Proteomes" id="UP000282551"/>
    </source>
</evidence>
<protein>
    <recommendedName>
        <fullName evidence="3">Sulfotransferase family protein</fullName>
    </recommendedName>
</protein>
<keyword evidence="2" id="KW-1185">Reference proteome</keyword>
<gene>
    <name evidence="1" type="ORF">NCTC10485_04928</name>
</gene>
<dbReference type="EMBL" id="LR134355">
    <property type="protein sequence ID" value="VEG50610.1"/>
    <property type="molecule type" value="Genomic_DNA"/>
</dbReference>
<dbReference type="AlphaFoldDB" id="A0A448IDY1"/>
<evidence type="ECO:0008006" key="3">
    <source>
        <dbReference type="Google" id="ProtNLM"/>
    </source>
</evidence>
<name>A0A448IDY1_MYCCI</name>